<accession>A0A6N2STQ5</accession>
<dbReference type="InterPro" id="IPR042070">
    <property type="entry name" value="PucR_C-HTH_sf"/>
</dbReference>
<evidence type="ECO:0000313" key="6">
    <source>
        <dbReference type="EMBL" id="VYS96506.1"/>
    </source>
</evidence>
<dbReference type="RefSeq" id="WP_034521406.1">
    <property type="nucleotide sequence ID" value="NZ_CACRSP010000003.1"/>
</dbReference>
<comment type="similarity">
    <text evidence="1">Belongs to the CdaR family.</text>
</comment>
<sequence>MCLTPGTFPLFYRKKWYVYYFCMEIDPNIATDIVTHLKDALRHEINFFNTSGIIIASTDPTRIGSGHDGARLAIASKQTVCVDDEHRFAGARNGINVPVQFDGEPVAVIGITGERDEVEPFGTVLQKMTEILIREHLDQLARFNRRTMRDSLITALAYGSGNVADNERLAAMLGIDLDLPCMIASIRGVDPHDLLTYQERIVSALDRQVEDRPDVLATLTPQECLLVIVGSDDETAESTIRATESLISSFTGHATHCGVGGRASTMHDCRRSYDQAVAALRWGITAHASPRPASDERDNASPRTRIASTELQHCDDENTSLSTFTRYEDLDLGLIVPVIPPEQAQALTRLVFGGLDDGVIDAYEITFDAYTRHNGSISAAAKELFLHKNTMQNHLNRIAAITGYNPRNLNDHTILALAFLLRRHNSRCLR</sequence>
<dbReference type="Proteomes" id="UP000429211">
    <property type="component" value="Unassembled WGS sequence"/>
</dbReference>
<dbReference type="PANTHER" id="PTHR33744:SF15">
    <property type="entry name" value="CARBOHYDRATE DIACID REGULATOR"/>
    <property type="match status" value="1"/>
</dbReference>
<dbReference type="EMBL" id="CACRSP010000003">
    <property type="protein sequence ID" value="VYS96506.1"/>
    <property type="molecule type" value="Genomic_DNA"/>
</dbReference>
<dbReference type="Pfam" id="PF05651">
    <property type="entry name" value="Diacid_rec"/>
    <property type="match status" value="1"/>
</dbReference>
<protein>
    <submittedName>
        <fullName evidence="6">Carbohydrate diacid regulator</fullName>
    </submittedName>
    <submittedName>
        <fullName evidence="5">Sugar diacid recognition</fullName>
    </submittedName>
</protein>
<evidence type="ECO:0000256" key="1">
    <source>
        <dbReference type="ARBA" id="ARBA00006754"/>
    </source>
</evidence>
<dbReference type="InterPro" id="IPR008599">
    <property type="entry name" value="Diacid_rec"/>
</dbReference>
<dbReference type="Pfam" id="PF13556">
    <property type="entry name" value="HTH_30"/>
    <property type="match status" value="1"/>
</dbReference>
<feature type="domain" description="Putative sugar diacid recognition" evidence="2">
    <location>
        <begin position="25"/>
        <end position="154"/>
    </location>
</feature>
<proteinExistence type="inferred from homology"/>
<name>A0A6N2STQ5_9BIFI</name>
<evidence type="ECO:0000313" key="5">
    <source>
        <dbReference type="EMBL" id="KAB7460708.1"/>
    </source>
</evidence>
<dbReference type="Pfam" id="PF17853">
    <property type="entry name" value="GGDEF_2"/>
    <property type="match status" value="1"/>
</dbReference>
<reference evidence="6" key="2">
    <citation type="submission" date="2019-11" db="EMBL/GenBank/DDBJ databases">
        <authorList>
            <person name="Feng L."/>
        </authorList>
    </citation>
    <scope>NUCLEOTIDE SEQUENCE</scope>
    <source>
        <strain evidence="6">BdentiumLFYP24</strain>
    </source>
</reference>
<dbReference type="EMBL" id="WDPD01000005">
    <property type="protein sequence ID" value="KAB7460708.1"/>
    <property type="molecule type" value="Genomic_DNA"/>
</dbReference>
<evidence type="ECO:0000259" key="4">
    <source>
        <dbReference type="Pfam" id="PF17853"/>
    </source>
</evidence>
<reference evidence="5 7" key="1">
    <citation type="journal article" date="2019" name="Nat. Med.">
        <title>A library of human gut bacterial isolates paired with longitudinal multiomics data enables mechanistic microbiome research.</title>
        <authorList>
            <person name="Poyet M."/>
            <person name="Groussin M."/>
            <person name="Gibbons S.M."/>
            <person name="Avila-Pacheco J."/>
            <person name="Jiang X."/>
            <person name="Kearney S.M."/>
            <person name="Perrotta A.R."/>
            <person name="Berdy B."/>
            <person name="Zhao S."/>
            <person name="Lieberman T.D."/>
            <person name="Swanson P.K."/>
            <person name="Smith M."/>
            <person name="Roesemann S."/>
            <person name="Alexander J.E."/>
            <person name="Rich S.A."/>
            <person name="Livny J."/>
            <person name="Vlamakis H."/>
            <person name="Clish C."/>
            <person name="Bullock K."/>
            <person name="Deik A."/>
            <person name="Scott J."/>
            <person name="Pierce K.A."/>
            <person name="Xavier R.J."/>
            <person name="Alm E.J."/>
        </authorList>
    </citation>
    <scope>NUCLEOTIDE SEQUENCE [LARGE SCALE GENOMIC DNA]</scope>
    <source>
        <strain evidence="5 7">BIOML-A2</strain>
    </source>
</reference>
<dbReference type="InterPro" id="IPR051448">
    <property type="entry name" value="CdaR-like_regulators"/>
</dbReference>
<dbReference type="Gene3D" id="1.10.10.2840">
    <property type="entry name" value="PucR C-terminal helix-turn-helix domain"/>
    <property type="match status" value="1"/>
</dbReference>
<dbReference type="InterPro" id="IPR025736">
    <property type="entry name" value="PucR_C-HTH_dom"/>
</dbReference>
<evidence type="ECO:0000313" key="7">
    <source>
        <dbReference type="Proteomes" id="UP000429211"/>
    </source>
</evidence>
<evidence type="ECO:0000259" key="2">
    <source>
        <dbReference type="Pfam" id="PF05651"/>
    </source>
</evidence>
<dbReference type="AlphaFoldDB" id="A0A6N2STQ5"/>
<feature type="domain" description="PucR C-terminal helix-turn-helix" evidence="3">
    <location>
        <begin position="366"/>
        <end position="420"/>
    </location>
</feature>
<evidence type="ECO:0000259" key="3">
    <source>
        <dbReference type="Pfam" id="PF13556"/>
    </source>
</evidence>
<dbReference type="PANTHER" id="PTHR33744">
    <property type="entry name" value="CARBOHYDRATE DIACID REGULATOR"/>
    <property type="match status" value="1"/>
</dbReference>
<dbReference type="InterPro" id="IPR041522">
    <property type="entry name" value="CdaR_GGDEF"/>
</dbReference>
<organism evidence="6">
    <name type="scientific">Bifidobacterium dentium</name>
    <dbReference type="NCBI Taxonomy" id="1689"/>
    <lineage>
        <taxon>Bacteria</taxon>
        <taxon>Bacillati</taxon>
        <taxon>Actinomycetota</taxon>
        <taxon>Actinomycetes</taxon>
        <taxon>Bifidobacteriales</taxon>
        <taxon>Bifidobacteriaceae</taxon>
        <taxon>Bifidobacterium</taxon>
    </lineage>
</organism>
<gene>
    <name evidence="6" type="primary">cdaR_2</name>
    <name evidence="6" type="ORF">BDLFYP24_01673</name>
    <name evidence="5" type="ORF">GBB04_06540</name>
</gene>
<feature type="domain" description="CdaR GGDEF-like" evidence="4">
    <location>
        <begin position="165"/>
        <end position="281"/>
    </location>
</feature>